<dbReference type="Gene3D" id="3.10.129.10">
    <property type="entry name" value="Hotdog Thioesterase"/>
    <property type="match status" value="1"/>
</dbReference>
<dbReference type="PANTHER" id="PTHR42856">
    <property type="entry name" value="ACYL-COENZYME A THIOESTERASE PAAI"/>
    <property type="match status" value="1"/>
</dbReference>
<dbReference type="EMBL" id="BAAADN010000002">
    <property type="protein sequence ID" value="GAA0450783.1"/>
    <property type="molecule type" value="Genomic_DNA"/>
</dbReference>
<dbReference type="SUPFAM" id="SSF54637">
    <property type="entry name" value="Thioesterase/thiol ester dehydrase-isomerase"/>
    <property type="match status" value="1"/>
</dbReference>
<gene>
    <name evidence="3" type="ORF">GCM10008985_03020</name>
</gene>
<accession>A0AAV3SCY4</accession>
<dbReference type="GO" id="GO:0016289">
    <property type="term" value="F:acyl-CoA hydrolase activity"/>
    <property type="evidence" value="ECO:0007669"/>
    <property type="project" value="TreeGrafter"/>
</dbReference>
<dbReference type="AlphaFoldDB" id="A0AAV3SCY4"/>
<dbReference type="NCBIfam" id="TIGR00369">
    <property type="entry name" value="unchar_dom_1"/>
    <property type="match status" value="1"/>
</dbReference>
<proteinExistence type="predicted"/>
<dbReference type="InterPro" id="IPR006683">
    <property type="entry name" value="Thioestr_dom"/>
</dbReference>
<protein>
    <submittedName>
        <fullName evidence="3">Thioesterase family protein</fullName>
    </submittedName>
</protein>
<dbReference type="InterPro" id="IPR052723">
    <property type="entry name" value="Acyl-CoA_thioesterase_PaaI"/>
</dbReference>
<comment type="caution">
    <text evidence="3">The sequence shown here is derived from an EMBL/GenBank/DDBJ whole genome shotgun (WGS) entry which is preliminary data.</text>
</comment>
<evidence type="ECO:0000256" key="1">
    <source>
        <dbReference type="ARBA" id="ARBA00022801"/>
    </source>
</evidence>
<sequence length="131" mass="13989">MDSDMDSENFFEEMPFTNLLGIEVTEADDGHAEGHVEMSEELSWNTNRTMAHGGVTFTLADTVGGAALVSLLDQPVPTIDMRIDYLEAGTGDLSATADVVREGGAIGVVDIEVHTDDGTPIADVRGIYKTD</sequence>
<keyword evidence="1" id="KW-0378">Hydrolase</keyword>
<dbReference type="InterPro" id="IPR003736">
    <property type="entry name" value="PAAI_dom"/>
</dbReference>
<evidence type="ECO:0000313" key="3">
    <source>
        <dbReference type="EMBL" id="GAA0450783.1"/>
    </source>
</evidence>
<evidence type="ECO:0000313" key="4">
    <source>
        <dbReference type="Proteomes" id="UP001500962"/>
    </source>
</evidence>
<organism evidence="3 4">
    <name type="scientific">Halococcus dombrowskii</name>
    <dbReference type="NCBI Taxonomy" id="179637"/>
    <lineage>
        <taxon>Archaea</taxon>
        <taxon>Methanobacteriati</taxon>
        <taxon>Methanobacteriota</taxon>
        <taxon>Stenosarchaea group</taxon>
        <taxon>Halobacteria</taxon>
        <taxon>Halobacteriales</taxon>
        <taxon>Halococcaceae</taxon>
        <taxon>Halococcus</taxon>
    </lineage>
</organism>
<dbReference type="InterPro" id="IPR029069">
    <property type="entry name" value="HotDog_dom_sf"/>
</dbReference>
<dbReference type="CDD" id="cd03443">
    <property type="entry name" value="PaaI_thioesterase"/>
    <property type="match status" value="1"/>
</dbReference>
<dbReference type="PANTHER" id="PTHR42856:SF1">
    <property type="entry name" value="ACYL-COENZYME A THIOESTERASE PAAI"/>
    <property type="match status" value="1"/>
</dbReference>
<name>A0AAV3SCY4_HALDO</name>
<dbReference type="Pfam" id="PF03061">
    <property type="entry name" value="4HBT"/>
    <property type="match status" value="1"/>
</dbReference>
<dbReference type="Proteomes" id="UP001500962">
    <property type="component" value="Unassembled WGS sequence"/>
</dbReference>
<reference evidence="3" key="1">
    <citation type="journal article" date="2014" name="Int. J. Syst. Evol. Microbiol.">
        <title>Complete genome sequence of Corynebacterium casei LMG S-19264T (=DSM 44701T), isolated from a smear-ripened cheese.</title>
        <authorList>
            <consortium name="US DOE Joint Genome Institute (JGI-PGF)"/>
            <person name="Walter F."/>
            <person name="Albersmeier A."/>
            <person name="Kalinowski J."/>
            <person name="Ruckert C."/>
        </authorList>
    </citation>
    <scope>NUCLEOTIDE SEQUENCE</scope>
    <source>
        <strain evidence="3">JCM 12289</strain>
    </source>
</reference>
<feature type="domain" description="Thioesterase" evidence="2">
    <location>
        <begin position="51"/>
        <end position="120"/>
    </location>
</feature>
<evidence type="ECO:0000259" key="2">
    <source>
        <dbReference type="Pfam" id="PF03061"/>
    </source>
</evidence>
<reference evidence="3" key="2">
    <citation type="submission" date="2023-12" db="EMBL/GenBank/DDBJ databases">
        <authorList>
            <person name="Sun Q."/>
            <person name="Inoue M."/>
        </authorList>
    </citation>
    <scope>NUCLEOTIDE SEQUENCE</scope>
    <source>
        <strain evidence="3">JCM 12289</strain>
    </source>
</reference>